<proteinExistence type="inferred from homology"/>
<dbReference type="InterPro" id="IPR032861">
    <property type="entry name" value="TAXi_N"/>
</dbReference>
<evidence type="ECO:0000259" key="7">
    <source>
        <dbReference type="PROSITE" id="PS51767"/>
    </source>
</evidence>
<comment type="caution">
    <text evidence="8">The sequence shown here is derived from an EMBL/GenBank/DDBJ whole genome shotgun (WGS) entry which is preliminary data.</text>
</comment>
<gene>
    <name evidence="8" type="primary">ASPG1</name>
    <name evidence="8" type="ORF">QJS10_CPB11g00362</name>
</gene>
<dbReference type="InterPro" id="IPR021109">
    <property type="entry name" value="Peptidase_aspartic_dom_sf"/>
</dbReference>
<dbReference type="CDD" id="cd05476">
    <property type="entry name" value="pepsin_A_like_plant"/>
    <property type="match status" value="1"/>
</dbReference>
<name>A0AAV9DS07_ACOCL</name>
<keyword evidence="4" id="KW-0378">Hydrolase</keyword>
<feature type="region of interest" description="Disordered" evidence="6">
    <location>
        <begin position="42"/>
        <end position="63"/>
    </location>
</feature>
<reference evidence="8" key="2">
    <citation type="submission" date="2023-06" db="EMBL/GenBank/DDBJ databases">
        <authorList>
            <person name="Ma L."/>
            <person name="Liu K.-W."/>
            <person name="Li Z."/>
            <person name="Hsiao Y.-Y."/>
            <person name="Qi Y."/>
            <person name="Fu T."/>
            <person name="Tang G."/>
            <person name="Zhang D."/>
            <person name="Sun W.-H."/>
            <person name="Liu D.-K."/>
            <person name="Li Y."/>
            <person name="Chen G.-Z."/>
            <person name="Liu X.-D."/>
            <person name="Liao X.-Y."/>
            <person name="Jiang Y.-T."/>
            <person name="Yu X."/>
            <person name="Hao Y."/>
            <person name="Huang J."/>
            <person name="Zhao X.-W."/>
            <person name="Ke S."/>
            <person name="Chen Y.-Y."/>
            <person name="Wu W.-L."/>
            <person name="Hsu J.-L."/>
            <person name="Lin Y.-F."/>
            <person name="Huang M.-D."/>
            <person name="Li C.-Y."/>
            <person name="Huang L."/>
            <person name="Wang Z.-W."/>
            <person name="Zhao X."/>
            <person name="Zhong W.-Y."/>
            <person name="Peng D.-H."/>
            <person name="Ahmad S."/>
            <person name="Lan S."/>
            <person name="Zhang J.-S."/>
            <person name="Tsai W.-C."/>
            <person name="Van De Peer Y."/>
            <person name="Liu Z.-J."/>
        </authorList>
    </citation>
    <scope>NUCLEOTIDE SEQUENCE</scope>
    <source>
        <strain evidence="8">CP</strain>
        <tissue evidence="8">Leaves</tissue>
    </source>
</reference>
<dbReference type="Pfam" id="PF14543">
    <property type="entry name" value="TAXi_N"/>
    <property type="match status" value="1"/>
</dbReference>
<evidence type="ECO:0000256" key="1">
    <source>
        <dbReference type="ARBA" id="ARBA00007447"/>
    </source>
</evidence>
<keyword evidence="2 8" id="KW-0645">Protease</keyword>
<dbReference type="FunFam" id="2.40.70.10:FF:000055">
    <property type="entry name" value="Probable aspartyl protease At4g16563"/>
    <property type="match status" value="1"/>
</dbReference>
<organism evidence="8 9">
    <name type="scientific">Acorus calamus</name>
    <name type="common">Sweet flag</name>
    <dbReference type="NCBI Taxonomy" id="4465"/>
    <lineage>
        <taxon>Eukaryota</taxon>
        <taxon>Viridiplantae</taxon>
        <taxon>Streptophyta</taxon>
        <taxon>Embryophyta</taxon>
        <taxon>Tracheophyta</taxon>
        <taxon>Spermatophyta</taxon>
        <taxon>Magnoliopsida</taxon>
        <taxon>Liliopsida</taxon>
        <taxon>Acoraceae</taxon>
        <taxon>Acorus</taxon>
    </lineage>
</organism>
<dbReference type="PANTHER" id="PTHR47967:SF26">
    <property type="entry name" value="PEPTIDASE A1 DOMAIN-CONTAINING PROTEIN"/>
    <property type="match status" value="1"/>
</dbReference>
<keyword evidence="9" id="KW-1185">Reference proteome</keyword>
<dbReference type="InterPro" id="IPR034161">
    <property type="entry name" value="Pepsin-like_plant"/>
</dbReference>
<dbReference type="InterPro" id="IPR051708">
    <property type="entry name" value="Plant_Aspart_Prot_A1"/>
</dbReference>
<dbReference type="AlphaFoldDB" id="A0AAV9DS07"/>
<dbReference type="GO" id="GO:0005576">
    <property type="term" value="C:extracellular region"/>
    <property type="evidence" value="ECO:0007669"/>
    <property type="project" value="TreeGrafter"/>
</dbReference>
<accession>A0AAV9DS07</accession>
<keyword evidence="5" id="KW-0325">Glycoprotein</keyword>
<evidence type="ECO:0000256" key="6">
    <source>
        <dbReference type="SAM" id="MobiDB-lite"/>
    </source>
</evidence>
<evidence type="ECO:0000313" key="8">
    <source>
        <dbReference type="EMBL" id="KAK1303579.1"/>
    </source>
</evidence>
<comment type="similarity">
    <text evidence="1">Belongs to the peptidase A1 family.</text>
</comment>
<keyword evidence="3" id="KW-0064">Aspartyl protease</keyword>
<dbReference type="GO" id="GO:0004190">
    <property type="term" value="F:aspartic-type endopeptidase activity"/>
    <property type="evidence" value="ECO:0007669"/>
    <property type="project" value="UniProtKB-KW"/>
</dbReference>
<dbReference type="PROSITE" id="PS51767">
    <property type="entry name" value="PEPTIDASE_A1"/>
    <property type="match status" value="1"/>
</dbReference>
<evidence type="ECO:0000256" key="5">
    <source>
        <dbReference type="ARBA" id="ARBA00023180"/>
    </source>
</evidence>
<feature type="compositionally biased region" description="Basic residues" evidence="6">
    <location>
        <begin position="48"/>
        <end position="63"/>
    </location>
</feature>
<dbReference type="InterPro" id="IPR033121">
    <property type="entry name" value="PEPTIDASE_A1"/>
</dbReference>
<dbReference type="SUPFAM" id="SSF50630">
    <property type="entry name" value="Acid proteases"/>
    <property type="match status" value="1"/>
</dbReference>
<evidence type="ECO:0000256" key="2">
    <source>
        <dbReference type="ARBA" id="ARBA00022670"/>
    </source>
</evidence>
<evidence type="ECO:0000313" key="9">
    <source>
        <dbReference type="Proteomes" id="UP001180020"/>
    </source>
</evidence>
<dbReference type="PANTHER" id="PTHR47967">
    <property type="entry name" value="OS07G0603500 PROTEIN-RELATED"/>
    <property type="match status" value="1"/>
</dbReference>
<sequence>MKIKTQTPMSPLPHLLITITLFIIISSTQSTLILPLHHSLSTTTSTTPHHHLKTTSHRQHIRHNHHLSLPLSPGSDYTLSFSIGRRPITLYMDTGSDLVWLPCSPFECILCDDEQTTPTSLPPPISATSSAVPCGSPLCSAAHSSLPSSDLCAAASCPLETIETSVCPNPCPPFYYAYGDGSLIAHLRHDHLSMESLKVANFTFGCAHSALAEPIGVAGFGRGPLSLPAQLSSLSPSLGRRFSYCLVSHSFDSDRLRLPSPLILGRVDDDHRRFTYTPMLDDPKHPYFYSVGLDAISVGSARIEALPSMRAVDAARGVGGTVVDSGTTYTMLPRALYERVARELDERVRRRYARAREAEAETGLGPCYHLGEEGVKVPRMVLHFAGNASVVLPRRNYFFGFERGEKGKKGRVGCLMVMGVGGDEGEGGPAATLGNYQQQGFEVVYDLERRRVGFARRPCAALWESLARSP</sequence>
<evidence type="ECO:0000256" key="4">
    <source>
        <dbReference type="ARBA" id="ARBA00022801"/>
    </source>
</evidence>
<dbReference type="InterPro" id="IPR032799">
    <property type="entry name" value="TAXi_C"/>
</dbReference>
<protein>
    <submittedName>
        <fullName evidence="8">Protein ASPARTIC PROTEASE IN GUARD CELL 1</fullName>
    </submittedName>
</protein>
<evidence type="ECO:0000256" key="3">
    <source>
        <dbReference type="ARBA" id="ARBA00022750"/>
    </source>
</evidence>
<feature type="domain" description="Peptidase A1" evidence="7">
    <location>
        <begin position="77"/>
        <end position="455"/>
    </location>
</feature>
<dbReference type="Pfam" id="PF14541">
    <property type="entry name" value="TAXi_C"/>
    <property type="match status" value="1"/>
</dbReference>
<dbReference type="GO" id="GO:0006508">
    <property type="term" value="P:proteolysis"/>
    <property type="evidence" value="ECO:0007669"/>
    <property type="project" value="UniProtKB-KW"/>
</dbReference>
<dbReference type="Proteomes" id="UP001180020">
    <property type="component" value="Unassembled WGS sequence"/>
</dbReference>
<dbReference type="EMBL" id="JAUJYO010000011">
    <property type="protein sequence ID" value="KAK1303579.1"/>
    <property type="molecule type" value="Genomic_DNA"/>
</dbReference>
<reference evidence="8" key="1">
    <citation type="journal article" date="2023" name="Nat. Commun.">
        <title>Diploid and tetraploid genomes of Acorus and the evolution of monocots.</title>
        <authorList>
            <person name="Ma L."/>
            <person name="Liu K.W."/>
            <person name="Li Z."/>
            <person name="Hsiao Y.Y."/>
            <person name="Qi Y."/>
            <person name="Fu T."/>
            <person name="Tang G.D."/>
            <person name="Zhang D."/>
            <person name="Sun W.H."/>
            <person name="Liu D.K."/>
            <person name="Li Y."/>
            <person name="Chen G.Z."/>
            <person name="Liu X.D."/>
            <person name="Liao X.Y."/>
            <person name="Jiang Y.T."/>
            <person name="Yu X."/>
            <person name="Hao Y."/>
            <person name="Huang J."/>
            <person name="Zhao X.W."/>
            <person name="Ke S."/>
            <person name="Chen Y.Y."/>
            <person name="Wu W.L."/>
            <person name="Hsu J.L."/>
            <person name="Lin Y.F."/>
            <person name="Huang M.D."/>
            <person name="Li C.Y."/>
            <person name="Huang L."/>
            <person name="Wang Z.W."/>
            <person name="Zhao X."/>
            <person name="Zhong W.Y."/>
            <person name="Peng D.H."/>
            <person name="Ahmad S."/>
            <person name="Lan S."/>
            <person name="Zhang J.S."/>
            <person name="Tsai W.C."/>
            <person name="Van de Peer Y."/>
            <person name="Liu Z.J."/>
        </authorList>
    </citation>
    <scope>NUCLEOTIDE SEQUENCE</scope>
    <source>
        <strain evidence="8">CP</strain>
    </source>
</reference>
<dbReference type="Gene3D" id="2.40.70.10">
    <property type="entry name" value="Acid Proteases"/>
    <property type="match status" value="2"/>
</dbReference>